<gene>
    <name evidence="14" type="ORF">ECPE_LOCUS14585</name>
</gene>
<dbReference type="GO" id="GO:0042802">
    <property type="term" value="F:identical protein binding"/>
    <property type="evidence" value="ECO:0007669"/>
    <property type="project" value="UniProtKB-ARBA"/>
</dbReference>
<dbReference type="PANTHER" id="PTHR24388">
    <property type="entry name" value="ZINC FINGER PROTEIN"/>
    <property type="match status" value="1"/>
</dbReference>
<dbReference type="PROSITE" id="PS50157">
    <property type="entry name" value="ZINC_FINGER_C2H2_2"/>
    <property type="match status" value="4"/>
</dbReference>
<dbReference type="WBParaSite" id="ECPE_0001462501-mRNA-1">
    <property type="protein sequence ID" value="ECPE_0001462501-mRNA-1"/>
    <property type="gene ID" value="ECPE_0001462501"/>
</dbReference>
<dbReference type="FunFam" id="3.30.160.60:FF:000965">
    <property type="entry name" value="Neurotrophin receptor-interacting factor homolog"/>
    <property type="match status" value="1"/>
</dbReference>
<dbReference type="GO" id="GO:0005634">
    <property type="term" value="C:nucleus"/>
    <property type="evidence" value="ECO:0007669"/>
    <property type="project" value="UniProtKB-SubCell"/>
</dbReference>
<dbReference type="FunFam" id="3.30.160.60:FF:000508">
    <property type="entry name" value="Myeloid zinc finger 1"/>
    <property type="match status" value="1"/>
</dbReference>
<evidence type="ECO:0000256" key="8">
    <source>
        <dbReference type="ARBA" id="ARBA00023125"/>
    </source>
</evidence>
<evidence type="ECO:0000256" key="2">
    <source>
        <dbReference type="ARBA" id="ARBA00006991"/>
    </source>
</evidence>
<reference evidence="16" key="1">
    <citation type="submission" date="2016-06" db="UniProtKB">
        <authorList>
            <consortium name="WormBaseParasite"/>
        </authorList>
    </citation>
    <scope>IDENTIFICATION</scope>
</reference>
<dbReference type="AlphaFoldDB" id="A0A183B5V0"/>
<dbReference type="InterPro" id="IPR050527">
    <property type="entry name" value="Snail/Krueppel_Znf"/>
</dbReference>
<feature type="domain" description="C2H2-type" evidence="13">
    <location>
        <begin position="552"/>
        <end position="579"/>
    </location>
</feature>
<keyword evidence="8" id="KW-0238">DNA-binding</keyword>
<keyword evidence="4" id="KW-0677">Repeat</keyword>
<sequence length="628" mass="70994">MWQTAFNGERHGPNQFHSDSVIDYALRGPKSPIKWAKVTELQRGLSISPLPQQQQQQQQQPPPLLTPLPPQPTSAQQSQPQMQQQQQQQQQRLPTQPRIPALPIPEATQWRSSQEFTAPEQQILQQMFHSYCHDLLRTNGTIPSIPSPQQVYALLQQVFRRPGNETSQTPNESQYFVEASQPVTIENLNNSYAISSLANDDMKRECLSASRLPDMPVSHCDTGSELNNSTEPGNWPTLLSPSTNSSPTELNSSTLQQTPTDLRHKQHNRSTSNPPDDVFTQMGLVSPTNTTPTCPSVRFPPRDPPTIPSAMFRTQRNWIPMHPSPQQTIGDKLPPTVSAFSSPSPIHTPPMEAIQRQIFENYFWTTVQRQYCLSVYQNILQNMFSSGTGTTATMMVNTTSTTAVPQPRPPSTTDQIAQTQALSSRIPSKYVLSHRNTSVSSSQSISYSPDFTSPVKFTPTNGKLRHYTRTRQVTTTKPFDNSTTSDPAADSTTDGITYECKLCQKTYTQASALKMHVRTHTLPCRCSHCGKSFSRKWLLKGHERTHTGERPYACNLCTRSFADRSNLRAHMQTHQREKRYSCPNCPRSFSRMGLLNKHMIQCRTITNEKFNEFSVTRRCRRNSSEYAN</sequence>
<evidence type="ECO:0000256" key="4">
    <source>
        <dbReference type="ARBA" id="ARBA00022737"/>
    </source>
</evidence>
<evidence type="ECO:0000313" key="16">
    <source>
        <dbReference type="WBParaSite" id="ECPE_0001462501-mRNA-1"/>
    </source>
</evidence>
<protein>
    <submittedName>
        <fullName evidence="16">C2H2-type domain-containing protein</fullName>
    </submittedName>
</protein>
<comment type="subcellular location">
    <subcellularLocation>
        <location evidence="1">Nucleus</location>
    </subcellularLocation>
</comment>
<evidence type="ECO:0000256" key="11">
    <source>
        <dbReference type="PROSITE-ProRule" id="PRU00042"/>
    </source>
</evidence>
<evidence type="ECO:0000256" key="10">
    <source>
        <dbReference type="ARBA" id="ARBA00023242"/>
    </source>
</evidence>
<keyword evidence="7" id="KW-0805">Transcription regulation</keyword>
<name>A0A183B5V0_9TREM</name>
<evidence type="ECO:0000256" key="12">
    <source>
        <dbReference type="SAM" id="MobiDB-lite"/>
    </source>
</evidence>
<dbReference type="FunFam" id="3.30.160.60:FF:000100">
    <property type="entry name" value="Zinc finger 45-like"/>
    <property type="match status" value="1"/>
</dbReference>
<dbReference type="PROSITE" id="PS00028">
    <property type="entry name" value="ZINC_FINGER_C2H2_1"/>
    <property type="match status" value="3"/>
</dbReference>
<feature type="compositionally biased region" description="Low complexity" evidence="12">
    <location>
        <begin position="49"/>
        <end position="59"/>
    </location>
</feature>
<organism evidence="16">
    <name type="scientific">Echinostoma caproni</name>
    <dbReference type="NCBI Taxonomy" id="27848"/>
    <lineage>
        <taxon>Eukaryota</taxon>
        <taxon>Metazoa</taxon>
        <taxon>Spiralia</taxon>
        <taxon>Lophotrochozoa</taxon>
        <taxon>Platyhelminthes</taxon>
        <taxon>Trematoda</taxon>
        <taxon>Digenea</taxon>
        <taxon>Plagiorchiida</taxon>
        <taxon>Echinostomata</taxon>
        <taxon>Echinostomatoidea</taxon>
        <taxon>Echinostomatidae</taxon>
        <taxon>Echinostoma</taxon>
    </lineage>
</organism>
<evidence type="ECO:0000256" key="3">
    <source>
        <dbReference type="ARBA" id="ARBA00022723"/>
    </source>
</evidence>
<keyword evidence="15" id="KW-1185">Reference proteome</keyword>
<evidence type="ECO:0000256" key="5">
    <source>
        <dbReference type="ARBA" id="ARBA00022771"/>
    </source>
</evidence>
<evidence type="ECO:0000256" key="9">
    <source>
        <dbReference type="ARBA" id="ARBA00023163"/>
    </source>
</evidence>
<dbReference type="Proteomes" id="UP000272942">
    <property type="component" value="Unassembled WGS sequence"/>
</dbReference>
<feature type="compositionally biased region" description="Pro residues" evidence="12">
    <location>
        <begin position="60"/>
        <end position="72"/>
    </location>
</feature>
<proteinExistence type="inferred from homology"/>
<dbReference type="InterPro" id="IPR013087">
    <property type="entry name" value="Znf_C2H2_type"/>
</dbReference>
<feature type="region of interest" description="Disordered" evidence="12">
    <location>
        <begin position="213"/>
        <end position="305"/>
    </location>
</feature>
<dbReference type="GO" id="GO:0000981">
    <property type="term" value="F:DNA-binding transcription factor activity, RNA polymerase II-specific"/>
    <property type="evidence" value="ECO:0007669"/>
    <property type="project" value="TreeGrafter"/>
</dbReference>
<feature type="region of interest" description="Disordered" evidence="12">
    <location>
        <begin position="49"/>
        <end position="94"/>
    </location>
</feature>
<evidence type="ECO:0000313" key="15">
    <source>
        <dbReference type="Proteomes" id="UP000272942"/>
    </source>
</evidence>
<accession>A0A183B5V0</accession>
<dbReference type="SMART" id="SM00355">
    <property type="entry name" value="ZnF_C2H2"/>
    <property type="match status" value="4"/>
</dbReference>
<evidence type="ECO:0000256" key="7">
    <source>
        <dbReference type="ARBA" id="ARBA00023015"/>
    </source>
</evidence>
<feature type="compositionally biased region" description="Low complexity" evidence="12">
    <location>
        <begin position="236"/>
        <end position="255"/>
    </location>
</feature>
<keyword evidence="3" id="KW-0479">Metal-binding</keyword>
<dbReference type="GO" id="GO:0008270">
    <property type="term" value="F:zinc ion binding"/>
    <property type="evidence" value="ECO:0007669"/>
    <property type="project" value="UniProtKB-KW"/>
</dbReference>
<dbReference type="EMBL" id="UZAN01057953">
    <property type="protein sequence ID" value="VDP91857.1"/>
    <property type="molecule type" value="Genomic_DNA"/>
</dbReference>
<keyword evidence="10" id="KW-0539">Nucleus</keyword>
<keyword evidence="6" id="KW-0862">Zinc</keyword>
<dbReference type="SUPFAM" id="SSF57667">
    <property type="entry name" value="beta-beta-alpha zinc fingers"/>
    <property type="match status" value="3"/>
</dbReference>
<evidence type="ECO:0000256" key="6">
    <source>
        <dbReference type="ARBA" id="ARBA00022833"/>
    </source>
</evidence>
<feature type="domain" description="C2H2-type" evidence="13">
    <location>
        <begin position="580"/>
        <end position="610"/>
    </location>
</feature>
<comment type="similarity">
    <text evidence="2">Belongs to the krueppel C2H2-type zinc-finger protein family.</text>
</comment>
<reference evidence="14 15" key="2">
    <citation type="submission" date="2018-11" db="EMBL/GenBank/DDBJ databases">
        <authorList>
            <consortium name="Pathogen Informatics"/>
        </authorList>
    </citation>
    <scope>NUCLEOTIDE SEQUENCE [LARGE SCALE GENOMIC DNA]</scope>
    <source>
        <strain evidence="14 15">Egypt</strain>
    </source>
</reference>
<dbReference type="GO" id="GO:0000978">
    <property type="term" value="F:RNA polymerase II cis-regulatory region sequence-specific DNA binding"/>
    <property type="evidence" value="ECO:0007669"/>
    <property type="project" value="TreeGrafter"/>
</dbReference>
<dbReference type="Gene3D" id="3.30.160.60">
    <property type="entry name" value="Classic Zinc Finger"/>
    <property type="match status" value="4"/>
</dbReference>
<evidence type="ECO:0000313" key="14">
    <source>
        <dbReference type="EMBL" id="VDP91857.1"/>
    </source>
</evidence>
<dbReference type="PANTHER" id="PTHR24388:SF54">
    <property type="entry name" value="PROTEIN ESCARGOT"/>
    <property type="match status" value="1"/>
</dbReference>
<dbReference type="InterPro" id="IPR036236">
    <property type="entry name" value="Znf_C2H2_sf"/>
</dbReference>
<feature type="compositionally biased region" description="Low complexity" evidence="12">
    <location>
        <begin position="73"/>
        <end position="94"/>
    </location>
</feature>
<dbReference type="OrthoDB" id="5428132at2759"/>
<feature type="domain" description="C2H2-type" evidence="13">
    <location>
        <begin position="524"/>
        <end position="551"/>
    </location>
</feature>
<feature type="domain" description="C2H2-type" evidence="13">
    <location>
        <begin position="498"/>
        <end position="521"/>
    </location>
</feature>
<evidence type="ECO:0000259" key="13">
    <source>
        <dbReference type="PROSITE" id="PS50157"/>
    </source>
</evidence>
<dbReference type="Pfam" id="PF00096">
    <property type="entry name" value="zf-C2H2"/>
    <property type="match status" value="4"/>
</dbReference>
<keyword evidence="9" id="KW-0804">Transcription</keyword>
<evidence type="ECO:0000256" key="1">
    <source>
        <dbReference type="ARBA" id="ARBA00004123"/>
    </source>
</evidence>
<keyword evidence="5 11" id="KW-0863">Zinc-finger</keyword>